<dbReference type="InterPro" id="IPR011256">
    <property type="entry name" value="Reg_factor_effector_dom_sf"/>
</dbReference>
<dbReference type="EMBL" id="WHNZ01000017">
    <property type="protein sequence ID" value="NOV00337.1"/>
    <property type="molecule type" value="Genomic_DNA"/>
</dbReference>
<accession>A0ABX1ZN78</accession>
<evidence type="ECO:0000313" key="2">
    <source>
        <dbReference type="Proteomes" id="UP000618579"/>
    </source>
</evidence>
<dbReference type="Gene3D" id="3.20.80.10">
    <property type="entry name" value="Regulatory factor, effector binding domain"/>
    <property type="match status" value="1"/>
</dbReference>
<organism evidence="1 2">
    <name type="scientific">Paenibacillus planticolens</name>
    <dbReference type="NCBI Taxonomy" id="2654976"/>
    <lineage>
        <taxon>Bacteria</taxon>
        <taxon>Bacillati</taxon>
        <taxon>Bacillota</taxon>
        <taxon>Bacilli</taxon>
        <taxon>Bacillales</taxon>
        <taxon>Paenibacillaceae</taxon>
        <taxon>Paenibacillus</taxon>
    </lineage>
</organism>
<keyword evidence="2" id="KW-1185">Reference proteome</keyword>
<evidence type="ECO:0000313" key="1">
    <source>
        <dbReference type="EMBL" id="NOV00337.1"/>
    </source>
</evidence>
<dbReference type="RefSeq" id="WP_171683185.1">
    <property type="nucleotide sequence ID" value="NZ_WHNZ01000017.1"/>
</dbReference>
<dbReference type="Proteomes" id="UP000618579">
    <property type="component" value="Unassembled WGS sequence"/>
</dbReference>
<name>A0ABX1ZN78_9BACL</name>
<sequence>MKNTMGIETNKSLNFEKVMSLRKKKKISEVQYRLSELINYITENGANKCGPLISATFGAEIINGEQVIDMEFLVAIDKEIRSTKDYSFKPLFLLVNAVYIRYIGDPRLIENAYNNLNSFISQNNFQPITAVYNINLTEEEKLDEGKEHIMDIYIGMNPNLP</sequence>
<protein>
    <submittedName>
        <fullName evidence="1">AraC family transcriptional regulator</fullName>
    </submittedName>
</protein>
<gene>
    <name evidence="1" type="ORF">GC097_09950</name>
</gene>
<reference evidence="1 2" key="1">
    <citation type="submission" date="2019-10" db="EMBL/GenBank/DDBJ databases">
        <title>Description of Paenibacillus pedi sp. nov.</title>
        <authorList>
            <person name="Carlier A."/>
            <person name="Qi S."/>
        </authorList>
    </citation>
    <scope>NUCLEOTIDE SEQUENCE [LARGE SCALE GENOMIC DNA]</scope>
    <source>
        <strain evidence="1 2">LMG 31457</strain>
    </source>
</reference>
<proteinExistence type="predicted"/>
<comment type="caution">
    <text evidence="1">The sequence shown here is derived from an EMBL/GenBank/DDBJ whole genome shotgun (WGS) entry which is preliminary data.</text>
</comment>